<organism evidence="1 2">
    <name type="scientific">Phaeoacremonium minimum (strain UCR-PA7)</name>
    <name type="common">Esca disease fungus</name>
    <name type="synonym">Togninia minima</name>
    <dbReference type="NCBI Taxonomy" id="1286976"/>
    <lineage>
        <taxon>Eukaryota</taxon>
        <taxon>Fungi</taxon>
        <taxon>Dikarya</taxon>
        <taxon>Ascomycota</taxon>
        <taxon>Pezizomycotina</taxon>
        <taxon>Sordariomycetes</taxon>
        <taxon>Sordariomycetidae</taxon>
        <taxon>Togniniales</taxon>
        <taxon>Togniniaceae</taxon>
        <taxon>Phaeoacremonium</taxon>
    </lineage>
</organism>
<keyword evidence="2" id="KW-1185">Reference proteome</keyword>
<proteinExistence type="predicted"/>
<dbReference type="KEGG" id="tmn:UCRPA7_2743"/>
<dbReference type="GeneID" id="19323023"/>
<sequence length="166" mass="17525">MDMSQIFDKVVCQVVASGGATYSFGGDFPDRIEFASGSQISIESYSCGVSGGAHRRAIPFGEPSFVPFIPEPTPSSGLGVYSVNGNHEATVILIEGRQEDATFVPSIPKPTPSDLGSLPAIPEETDEATFVPVITLPTPSENPSFIPIVAVDDFAAVLPVPERVRD</sequence>
<dbReference type="AlphaFoldDB" id="R8BQV3"/>
<evidence type="ECO:0000313" key="1">
    <source>
        <dbReference type="EMBL" id="EOO01758.1"/>
    </source>
</evidence>
<dbReference type="HOGENOM" id="CLU_1603895_0_0_1"/>
<dbReference type="RefSeq" id="XP_007913501.1">
    <property type="nucleotide sequence ID" value="XM_007915310.1"/>
</dbReference>
<gene>
    <name evidence="1" type="ORF">UCRPA7_2743</name>
</gene>
<protein>
    <submittedName>
        <fullName evidence="1">Uncharacterized protein</fullName>
    </submittedName>
</protein>
<accession>R8BQV3</accession>
<evidence type="ECO:0000313" key="2">
    <source>
        <dbReference type="Proteomes" id="UP000014074"/>
    </source>
</evidence>
<dbReference type="Proteomes" id="UP000014074">
    <property type="component" value="Unassembled WGS sequence"/>
</dbReference>
<reference evidence="2" key="1">
    <citation type="journal article" date="2013" name="Genome Announc.">
        <title>Draft genome sequence of the ascomycete Phaeoacremonium aleophilum strain UCR-PA7, a causal agent of the esca disease complex in grapevines.</title>
        <authorList>
            <person name="Blanco-Ulate B."/>
            <person name="Rolshausen P."/>
            <person name="Cantu D."/>
        </authorList>
    </citation>
    <scope>NUCLEOTIDE SEQUENCE [LARGE SCALE GENOMIC DNA]</scope>
    <source>
        <strain evidence="2">UCR-PA7</strain>
    </source>
</reference>
<dbReference type="EMBL" id="KB932961">
    <property type="protein sequence ID" value="EOO01758.1"/>
    <property type="molecule type" value="Genomic_DNA"/>
</dbReference>
<name>R8BQV3_PHAM7</name>